<dbReference type="InterPro" id="IPR032341">
    <property type="entry name" value="MITD1_C"/>
</dbReference>
<evidence type="ECO:0000313" key="5">
    <source>
        <dbReference type="Proteomes" id="UP000604083"/>
    </source>
</evidence>
<dbReference type="InterPro" id="IPR052817">
    <property type="entry name" value="MIT_domain_contain_protein1"/>
</dbReference>
<dbReference type="EMBL" id="JAENIO010000039">
    <property type="protein sequence ID" value="MBK1835060.1"/>
    <property type="molecule type" value="Genomic_DNA"/>
</dbReference>
<proteinExistence type="predicted"/>
<dbReference type="PANTHER" id="PTHR21222:SF1">
    <property type="entry name" value="MIT DOMAIN-CONTAINING PROTEIN 1"/>
    <property type="match status" value="1"/>
</dbReference>
<feature type="domain" description="MITD1 C-terminal phospholipase D-like" evidence="2">
    <location>
        <begin position="547"/>
        <end position="687"/>
    </location>
</feature>
<keyword evidence="4" id="KW-0378">Hydrolase</keyword>
<dbReference type="Gene3D" id="3.30.870.30">
    <property type="entry name" value="MITD, C-terminal phospholipase D-like domain"/>
    <property type="match status" value="1"/>
</dbReference>
<dbReference type="Pfam" id="PF16565">
    <property type="entry name" value="MIT_C"/>
    <property type="match status" value="1"/>
</dbReference>
<reference evidence="4" key="1">
    <citation type="submission" date="2021-01" db="EMBL/GenBank/DDBJ databases">
        <title>Modified the classification status of verrucomicrobia.</title>
        <authorList>
            <person name="Feng X."/>
        </authorList>
    </citation>
    <scope>NUCLEOTIDE SEQUENCE</scope>
    <source>
        <strain evidence="4">KCTC 12986</strain>
    </source>
</reference>
<dbReference type="InterPro" id="IPR014061">
    <property type="entry name" value="BrxL-like"/>
</dbReference>
<gene>
    <name evidence="4" type="primary">brxL</name>
    <name evidence="4" type="ORF">JIN78_13400</name>
</gene>
<comment type="caution">
    <text evidence="4">The sequence shown here is derived from an EMBL/GenBank/DDBJ whole genome shotgun (WGS) entry which is preliminary data.</text>
</comment>
<feature type="domain" description="BREX system Lon protease-like BrxL N-terminal" evidence="3">
    <location>
        <begin position="13"/>
        <end position="143"/>
    </location>
</feature>
<evidence type="ECO:0000259" key="2">
    <source>
        <dbReference type="Pfam" id="PF16565"/>
    </source>
</evidence>
<dbReference type="GO" id="GO:0008233">
    <property type="term" value="F:peptidase activity"/>
    <property type="evidence" value="ECO:0007669"/>
    <property type="project" value="UniProtKB-KW"/>
</dbReference>
<dbReference type="InterPro" id="IPR046838">
    <property type="entry name" value="BrxL_N"/>
</dbReference>
<keyword evidence="5" id="KW-1185">Reference proteome</keyword>
<accession>A0A934RQE0</accession>
<name>A0A934RQE0_9BACT</name>
<dbReference type="Proteomes" id="UP000604083">
    <property type="component" value="Unassembled WGS sequence"/>
</dbReference>
<evidence type="ECO:0000313" key="4">
    <source>
        <dbReference type="EMBL" id="MBK1835060.1"/>
    </source>
</evidence>
<protein>
    <submittedName>
        <fullName evidence="4">BREX system Lon protease-like protein BrxL</fullName>
    </submittedName>
</protein>
<sequence>MQPDTLDEKINDVFEGRSVRKDLVQRIKKGTNIPTFVLEFLLARYCPTDDPDEIQEGLKAVTETIQTQYVRPNEANSAQSKVQRQDSHRFIDKVRVIHSEKEKRHWAEMQNFGSKRIAINERHYKDNDRLLEGGLWCEVTVCYNQVEDDDYTFYIEDLRPIQISRFSYEDFCAGREEFTRDEWMALVLRSVGLEPNALTPREKLHFLARLFPLVEQNYNLLELGPRGTGKSYVYSEFTPYSTLISGGQTSTATLFYNKVRKEVGIIGYWDVIAFDEVAGIKVKDPGTIQILKDYMANGHFNIGAEVIAPASMSFVGNIDDSIPHLVASENFDLCRPLPPQFDLAVIHRFHSYVPGWEIPAFSSKLVTDNYGLITDYLAEAFHYLFGKVNLFSTVKQRARLNSAHEGRDEAGVIKTVSALCKLLHPGQEPTDDEFEEYLSYAIELRRRVKEQLNKRKKDDEFAAIDLGFFNSKGEEIIISCPESRGVRAMLEPTREQELAPAEELENPPTPAETVPTPAQSSDADEPTLVPEEKLQEGQWRLYHGDRGGSYQELFAKHLKGAKKIALDDPYIRTHYQVVNFVRFCEMCVELGSVEEISLCTSYDSEYEKDEVLAKLTTIETSLADHGIVLKIRFSNTLHDREIRADNGWTIQLGRGLDIYQSPEDWLEIGANDLQLRMLKETTITYLKTED</sequence>
<dbReference type="AlphaFoldDB" id="A0A934RQE0"/>
<dbReference type="PANTHER" id="PTHR21222">
    <property type="entry name" value="MIT DOMAIN-CONTAINING PROTEIN 1"/>
    <property type="match status" value="1"/>
</dbReference>
<dbReference type="Pfam" id="PF20442">
    <property type="entry name" value="BrxL_N"/>
    <property type="match status" value="1"/>
</dbReference>
<feature type="region of interest" description="Disordered" evidence="1">
    <location>
        <begin position="493"/>
        <end position="527"/>
    </location>
</feature>
<dbReference type="InterPro" id="IPR038113">
    <property type="entry name" value="MITD1_C_sf"/>
</dbReference>
<dbReference type="Pfam" id="PF13337">
    <property type="entry name" value="BrxL_ATPase"/>
    <property type="match status" value="1"/>
</dbReference>
<evidence type="ECO:0000259" key="3">
    <source>
        <dbReference type="Pfam" id="PF20442"/>
    </source>
</evidence>
<dbReference type="NCBIfam" id="TIGR02688">
    <property type="entry name" value="BREX system Lon protease-like protein BrxL"/>
    <property type="match status" value="1"/>
</dbReference>
<evidence type="ECO:0000256" key="1">
    <source>
        <dbReference type="SAM" id="MobiDB-lite"/>
    </source>
</evidence>
<keyword evidence="4" id="KW-0645">Protease</keyword>
<dbReference type="GO" id="GO:0006508">
    <property type="term" value="P:proteolysis"/>
    <property type="evidence" value="ECO:0007669"/>
    <property type="project" value="UniProtKB-KW"/>
</dbReference>
<organism evidence="4 5">
    <name type="scientific">Roseibacillus ishigakijimensis</name>
    <dbReference type="NCBI Taxonomy" id="454146"/>
    <lineage>
        <taxon>Bacteria</taxon>
        <taxon>Pseudomonadati</taxon>
        <taxon>Verrucomicrobiota</taxon>
        <taxon>Verrucomicrobiia</taxon>
        <taxon>Verrucomicrobiales</taxon>
        <taxon>Verrucomicrobiaceae</taxon>
        <taxon>Roseibacillus</taxon>
    </lineage>
</organism>
<dbReference type="RefSeq" id="WP_200392496.1">
    <property type="nucleotide sequence ID" value="NZ_JAENIO010000039.1"/>
</dbReference>